<dbReference type="GO" id="GO:0008115">
    <property type="term" value="F:sarcosine oxidase activity"/>
    <property type="evidence" value="ECO:0007669"/>
    <property type="project" value="TreeGrafter"/>
</dbReference>
<dbReference type="InterPro" id="IPR006076">
    <property type="entry name" value="FAD-dep_OxRdtase"/>
</dbReference>
<keyword evidence="5" id="KW-0560">Oxidoreductase</keyword>
<dbReference type="PANTHER" id="PTHR10961">
    <property type="entry name" value="PEROXISOMAL SARCOSINE OXIDASE"/>
    <property type="match status" value="1"/>
</dbReference>
<comment type="caution">
    <text evidence="9">The sequence shown here is derived from an EMBL/GenBank/DDBJ whole genome shotgun (WGS) entry which is preliminary data.</text>
</comment>
<feature type="transmembrane region" description="Helical" evidence="6">
    <location>
        <begin position="602"/>
        <end position="626"/>
    </location>
</feature>
<feature type="transmembrane region" description="Helical" evidence="6">
    <location>
        <begin position="525"/>
        <end position="544"/>
    </location>
</feature>
<dbReference type="GO" id="GO:0050660">
    <property type="term" value="F:flavin adenine dinucleotide binding"/>
    <property type="evidence" value="ECO:0007669"/>
    <property type="project" value="InterPro"/>
</dbReference>
<dbReference type="Gene3D" id="3.50.50.60">
    <property type="entry name" value="FAD/NAD(P)-binding domain"/>
    <property type="match status" value="1"/>
</dbReference>
<feature type="transmembrane region" description="Helical" evidence="6">
    <location>
        <begin position="474"/>
        <end position="491"/>
    </location>
</feature>
<evidence type="ECO:0000313" key="10">
    <source>
        <dbReference type="Proteomes" id="UP000295703"/>
    </source>
</evidence>
<feature type="transmembrane region" description="Helical" evidence="6">
    <location>
        <begin position="674"/>
        <end position="694"/>
    </location>
</feature>
<dbReference type="STRING" id="5466.A0A4R8R0H1"/>
<dbReference type="InterPro" id="IPR049326">
    <property type="entry name" value="Rhodopsin_dom_fungi"/>
</dbReference>
<gene>
    <name evidence="9" type="primary">fap1-7</name>
    <name evidence="9" type="ORF">CTRI78_v008046</name>
</gene>
<evidence type="ECO:0000256" key="2">
    <source>
        <dbReference type="ARBA" id="ARBA00010989"/>
    </source>
</evidence>
<evidence type="ECO:0000256" key="6">
    <source>
        <dbReference type="SAM" id="Phobius"/>
    </source>
</evidence>
<keyword evidence="6" id="KW-0812">Transmembrane</keyword>
<dbReference type="Proteomes" id="UP000295703">
    <property type="component" value="Unassembled WGS sequence"/>
</dbReference>
<evidence type="ECO:0000256" key="5">
    <source>
        <dbReference type="ARBA" id="ARBA00023002"/>
    </source>
</evidence>
<dbReference type="GO" id="GO:0004657">
    <property type="term" value="F:proline dehydrogenase activity"/>
    <property type="evidence" value="ECO:0007669"/>
    <property type="project" value="TreeGrafter"/>
</dbReference>
<evidence type="ECO:0000256" key="4">
    <source>
        <dbReference type="ARBA" id="ARBA00022827"/>
    </source>
</evidence>
<organism evidence="9 10">
    <name type="scientific">Colletotrichum trifolii</name>
    <dbReference type="NCBI Taxonomy" id="5466"/>
    <lineage>
        <taxon>Eukaryota</taxon>
        <taxon>Fungi</taxon>
        <taxon>Dikarya</taxon>
        <taxon>Ascomycota</taxon>
        <taxon>Pezizomycotina</taxon>
        <taxon>Sordariomycetes</taxon>
        <taxon>Hypocreomycetidae</taxon>
        <taxon>Glomerellales</taxon>
        <taxon>Glomerellaceae</taxon>
        <taxon>Colletotrichum</taxon>
        <taxon>Colletotrichum orbiculare species complex</taxon>
    </lineage>
</organism>
<comment type="cofactor">
    <cofactor evidence="1">
        <name>FAD</name>
        <dbReference type="ChEBI" id="CHEBI:57692"/>
    </cofactor>
</comment>
<keyword evidence="4" id="KW-0274">FAD</keyword>
<feature type="domain" description="FAD dependent oxidoreductase" evidence="7">
    <location>
        <begin position="6"/>
        <end position="381"/>
    </location>
</feature>
<evidence type="ECO:0000313" key="9">
    <source>
        <dbReference type="EMBL" id="TDZ49571.1"/>
    </source>
</evidence>
<dbReference type="PANTHER" id="PTHR10961:SF45">
    <property type="entry name" value="FAD DEPENDENT OXIDOREDUCTASE DOMAIN-CONTAINING PROTEIN-RELATED"/>
    <property type="match status" value="1"/>
</dbReference>
<evidence type="ECO:0000259" key="8">
    <source>
        <dbReference type="Pfam" id="PF20684"/>
    </source>
</evidence>
<dbReference type="Pfam" id="PF01266">
    <property type="entry name" value="DAO"/>
    <property type="match status" value="1"/>
</dbReference>
<sequence>MDKNSKIVVIGAGVFGLTTAVQLASEGFRNIMVMDRHMPPVPDGSSSDISRVVRFDYGDEDYTDIAYDAYIKWSGDSKYEGIFHPANFILTGSMAGKDESWIDKTTTQLDRKCLPWTKLDSAEGARNAFPVLSGKLAEPHFSGYLNKAAGWADANKAIAQLRDECLEHGVSFLSGPAGTVTNFSIDEDKNITAAQVMAGSSVEGDHFILTAGAWASNLVSMYNSTMATAQVVGYTPLTDTEIQKYKNLPIYANFHTGWFNFPPHEESKTLKMAVHGWGYTRYPDEGESSIKHNISTPRVYPSRARPNFCPVEGERRLRDGLREIVPELADRPFERLAMCWYMDTPTGDFIMDYHPDYQNLFIGGAGSGHAFKFLPVLGKYMSLGVKQQLPQKLATKWRFRTEYEGRPDVFLGDGSRGGPARRAQKAKADYCHDPVRSQVKMLYGLRSLEIAAWLLVLFRFYARRVTGGVFGWDDYVMGVVAAIYVPQLVIMDDNAFGRDTWTLEWAKIMLGLKECTLFYVQEPLYLLQLGLTKLSILFLYLRIFPGQKFKIATYTLMVFVAISTAVLVGGSIVECLPIGYFWEAWNTEYLIHTKKCLDLTLAVFAAAGVSIFQDIVMIILPIPPLLKTQLPRKKKASIAVMFIMGLLITAASCFRMQYINVAYSPNPFWDFEPALLWSLVELAMSFLVTSLPALNNYYTRIIQPNFRAYLETKRATKNSRGTRDERDLDSIRDLVWAGRPEVIGTESSIAAGEKELVYKSPEDSMI</sequence>
<dbReference type="SUPFAM" id="SSF51905">
    <property type="entry name" value="FAD/NAD(P)-binding domain"/>
    <property type="match status" value="1"/>
</dbReference>
<evidence type="ECO:0000256" key="1">
    <source>
        <dbReference type="ARBA" id="ARBA00001974"/>
    </source>
</evidence>
<evidence type="ECO:0000259" key="7">
    <source>
        <dbReference type="Pfam" id="PF01266"/>
    </source>
</evidence>
<proteinExistence type="inferred from homology"/>
<dbReference type="InterPro" id="IPR036188">
    <property type="entry name" value="FAD/NAD-bd_sf"/>
</dbReference>
<dbReference type="Pfam" id="PF20684">
    <property type="entry name" value="Fung_rhodopsin"/>
    <property type="match status" value="1"/>
</dbReference>
<evidence type="ECO:0000256" key="3">
    <source>
        <dbReference type="ARBA" id="ARBA00022630"/>
    </source>
</evidence>
<feature type="transmembrane region" description="Helical" evidence="6">
    <location>
        <begin position="441"/>
        <end position="462"/>
    </location>
</feature>
<dbReference type="GO" id="GO:0050031">
    <property type="term" value="F:L-pipecolate oxidase activity"/>
    <property type="evidence" value="ECO:0007669"/>
    <property type="project" value="TreeGrafter"/>
</dbReference>
<dbReference type="EMBL" id="RYZW01000093">
    <property type="protein sequence ID" value="TDZ49571.1"/>
    <property type="molecule type" value="Genomic_DNA"/>
</dbReference>
<keyword evidence="3" id="KW-0285">Flavoprotein</keyword>
<comment type="similarity">
    <text evidence="2">Belongs to the MSOX/MTOX family.</text>
</comment>
<dbReference type="Gene3D" id="3.30.9.10">
    <property type="entry name" value="D-Amino Acid Oxidase, subunit A, domain 2"/>
    <property type="match status" value="1"/>
</dbReference>
<keyword evidence="6" id="KW-1133">Transmembrane helix</keyword>
<feature type="transmembrane region" description="Helical" evidence="6">
    <location>
        <begin position="556"/>
        <end position="582"/>
    </location>
</feature>
<dbReference type="AlphaFoldDB" id="A0A4R8R0H1"/>
<keyword evidence="10" id="KW-1185">Reference proteome</keyword>
<accession>A0A4R8R0H1</accession>
<feature type="domain" description="Rhodopsin" evidence="8">
    <location>
        <begin position="458"/>
        <end position="698"/>
    </location>
</feature>
<feature type="transmembrane region" description="Helical" evidence="6">
    <location>
        <begin position="638"/>
        <end position="659"/>
    </location>
</feature>
<keyword evidence="6" id="KW-0472">Membrane</keyword>
<name>A0A4R8R0H1_COLTR</name>
<protein>
    <submittedName>
        <fullName evidence="9">L-pipecolate oxidase</fullName>
    </submittedName>
</protein>
<reference evidence="9 10" key="1">
    <citation type="submission" date="2018-12" db="EMBL/GenBank/DDBJ databases">
        <title>Genome sequence and assembly of Colletotrichum trifolii.</title>
        <authorList>
            <person name="Gan P."/>
            <person name="Shirasu K."/>
        </authorList>
    </citation>
    <scope>NUCLEOTIDE SEQUENCE [LARGE SCALE GENOMIC DNA]</scope>
    <source>
        <strain evidence="9 10">543-2</strain>
    </source>
</reference>
<dbReference type="InterPro" id="IPR045170">
    <property type="entry name" value="MTOX"/>
</dbReference>
<dbReference type="SUPFAM" id="SSF54373">
    <property type="entry name" value="FAD-linked reductases, C-terminal domain"/>
    <property type="match status" value="1"/>
</dbReference>